<dbReference type="PANTHER" id="PTHR48105">
    <property type="entry name" value="THIOREDOXIN REDUCTASE 1-RELATED-RELATED"/>
    <property type="match status" value="1"/>
</dbReference>
<comment type="catalytic activity">
    <reaction evidence="6">
        <text>2 reduced [2Fe-2S]-[ferredoxin] + NADP(+) + H(+) = 2 oxidized [2Fe-2S]-[ferredoxin] + NADPH</text>
        <dbReference type="Rhea" id="RHEA:20125"/>
        <dbReference type="Rhea" id="RHEA-COMP:10000"/>
        <dbReference type="Rhea" id="RHEA-COMP:10001"/>
        <dbReference type="ChEBI" id="CHEBI:15378"/>
        <dbReference type="ChEBI" id="CHEBI:33737"/>
        <dbReference type="ChEBI" id="CHEBI:33738"/>
        <dbReference type="ChEBI" id="CHEBI:57783"/>
        <dbReference type="ChEBI" id="CHEBI:58349"/>
        <dbReference type="EC" id="1.18.1.2"/>
    </reaction>
</comment>
<dbReference type="EMBL" id="JABEVU030000001">
    <property type="protein sequence ID" value="MDB0580722.1"/>
    <property type="molecule type" value="Genomic_DNA"/>
</dbReference>
<evidence type="ECO:0000313" key="9">
    <source>
        <dbReference type="Proteomes" id="UP000527860"/>
    </source>
</evidence>
<feature type="binding site" evidence="6">
    <location>
        <position position="281"/>
    </location>
    <ligand>
        <name>FAD</name>
        <dbReference type="ChEBI" id="CHEBI:57692"/>
    </ligand>
</feature>
<evidence type="ECO:0000259" key="7">
    <source>
        <dbReference type="Pfam" id="PF07992"/>
    </source>
</evidence>
<dbReference type="InterPro" id="IPR050097">
    <property type="entry name" value="Ferredoxin-NADP_redctase_2"/>
</dbReference>
<dbReference type="RefSeq" id="WP_052443714.1">
    <property type="nucleotide sequence ID" value="NZ_JABEVU030000001.1"/>
</dbReference>
<dbReference type="InterPro" id="IPR022890">
    <property type="entry name" value="Fd--NADP_Rdtase_type_2"/>
</dbReference>
<name>A0ABT4YJ15_9STAP</name>
<evidence type="ECO:0000256" key="4">
    <source>
        <dbReference type="ARBA" id="ARBA00022857"/>
    </source>
</evidence>
<dbReference type="PRINTS" id="PR00469">
    <property type="entry name" value="PNDRDTASEII"/>
</dbReference>
<dbReference type="PRINTS" id="PR00368">
    <property type="entry name" value="FADPNR"/>
</dbReference>
<feature type="binding site" evidence="6">
    <location>
        <position position="41"/>
    </location>
    <ligand>
        <name>FAD</name>
        <dbReference type="ChEBI" id="CHEBI:57692"/>
    </ligand>
</feature>
<protein>
    <recommendedName>
        <fullName evidence="6">Ferredoxin--NADP reductase</fullName>
        <shortName evidence="6">FNR</shortName>
        <shortName evidence="6">Fd-NADP(+) reductase</shortName>
        <ecNumber evidence="6">1.18.1.2</ecNumber>
    </recommendedName>
</protein>
<dbReference type="GeneID" id="77845475"/>
<feature type="domain" description="FAD/NAD(P)-binding" evidence="7">
    <location>
        <begin position="5"/>
        <end position="290"/>
    </location>
</feature>
<reference evidence="8" key="1">
    <citation type="submission" date="2020-04" db="EMBL/GenBank/DDBJ databases">
        <authorList>
            <person name="Tanveer F."/>
            <person name="Xie Y."/>
            <person name="Shinwari Z.K."/>
        </authorList>
    </citation>
    <scope>NUCLEOTIDE SEQUENCE</scope>
    <source>
        <strain evidence="8">MOSEL-ME25</strain>
    </source>
</reference>
<evidence type="ECO:0000256" key="3">
    <source>
        <dbReference type="ARBA" id="ARBA00022827"/>
    </source>
</evidence>
<dbReference type="HAMAP" id="MF_01685">
    <property type="entry name" value="FENR2"/>
    <property type="match status" value="1"/>
</dbReference>
<gene>
    <name evidence="8" type="ORF">F7P68_0009275</name>
</gene>
<keyword evidence="2 6" id="KW-0285">Flavoprotein</keyword>
<dbReference type="EC" id="1.18.1.2" evidence="6"/>
<comment type="cofactor">
    <cofactor evidence="6">
        <name>FAD</name>
        <dbReference type="ChEBI" id="CHEBI:57692"/>
    </cofactor>
    <text evidence="6">Binds 1 FAD per subunit.</text>
</comment>
<comment type="caution">
    <text evidence="6">Lacks conserved residue(s) required for the propagation of feature annotation.</text>
</comment>
<organism evidence="8 9">
    <name type="scientific">Salinicoccus roseus</name>
    <dbReference type="NCBI Taxonomy" id="45670"/>
    <lineage>
        <taxon>Bacteria</taxon>
        <taxon>Bacillati</taxon>
        <taxon>Bacillota</taxon>
        <taxon>Bacilli</taxon>
        <taxon>Bacillales</taxon>
        <taxon>Staphylococcaceae</taxon>
        <taxon>Salinicoccus</taxon>
    </lineage>
</organism>
<dbReference type="InterPro" id="IPR036188">
    <property type="entry name" value="FAD/NAD-bd_sf"/>
</dbReference>
<dbReference type="InterPro" id="IPR023753">
    <property type="entry name" value="FAD/NAD-binding_dom"/>
</dbReference>
<dbReference type="Gene3D" id="3.50.50.60">
    <property type="entry name" value="FAD/NAD(P)-binding domain"/>
    <property type="match status" value="2"/>
</dbReference>
<accession>A0ABT4YJ15</accession>
<keyword evidence="9" id="KW-1185">Reference proteome</keyword>
<feature type="binding site" evidence="6">
    <location>
        <position position="118"/>
    </location>
    <ligand>
        <name>FAD</name>
        <dbReference type="ChEBI" id="CHEBI:57692"/>
    </ligand>
</feature>
<comment type="similarity">
    <text evidence="6">Belongs to the ferredoxin--NADP reductase type 2 family.</text>
</comment>
<feature type="binding site" evidence="6">
    <location>
        <position position="322"/>
    </location>
    <ligand>
        <name>FAD</name>
        <dbReference type="ChEBI" id="CHEBI:57692"/>
    </ligand>
</feature>
<evidence type="ECO:0000256" key="1">
    <source>
        <dbReference type="ARBA" id="ARBA00011738"/>
    </source>
</evidence>
<evidence type="ECO:0000313" key="8">
    <source>
        <dbReference type="EMBL" id="MDB0580722.1"/>
    </source>
</evidence>
<evidence type="ECO:0000256" key="6">
    <source>
        <dbReference type="HAMAP-Rule" id="MF_01685"/>
    </source>
</evidence>
<keyword evidence="4 6" id="KW-0521">NADP</keyword>
<dbReference type="Pfam" id="PF07992">
    <property type="entry name" value="Pyr_redox_2"/>
    <property type="match status" value="1"/>
</dbReference>
<sequence length="339" mass="37177">MNISDTLIIGGGPAGLYASFYAGLRGMSVQLIDHHSELGGKLNIYPEKIIWDIGGIPPQPAEDIKQQMITQAKTFHPEIHVSTTCQSVIRHADHFETVTDRGSFYSRTLIIASGRGIFTPVRLNVEGAEAYELTNLHYTVKRLERFKGRHVLISGAGNTAVDWADALSEVAASVTMVYRSEEMKGHEAMIAALHKKDNIQMCAQCEIDTLHPNAAGDAIASVKLNNGLSLDVDDVLVSHGYESNCEFLTSLEGDIRYNDHQMIKTHDVADTPVPGIYACGDQIVYDGKVRLIAGCFTEAAQAANHAKTFIKTDAPEDGMVSSHNDIFKEKNKALIRKMH</sequence>
<evidence type="ECO:0000256" key="5">
    <source>
        <dbReference type="ARBA" id="ARBA00023002"/>
    </source>
</evidence>
<feature type="binding site" evidence="6">
    <location>
        <position position="33"/>
    </location>
    <ligand>
        <name>FAD</name>
        <dbReference type="ChEBI" id="CHEBI:57692"/>
    </ligand>
</feature>
<proteinExistence type="inferred from homology"/>
<comment type="caution">
    <text evidence="8">The sequence shown here is derived from an EMBL/GenBank/DDBJ whole genome shotgun (WGS) entry which is preliminary data.</text>
</comment>
<evidence type="ECO:0000256" key="2">
    <source>
        <dbReference type="ARBA" id="ARBA00022630"/>
    </source>
</evidence>
<comment type="subunit">
    <text evidence="1 6">Homodimer.</text>
</comment>
<feature type="binding site" evidence="6">
    <location>
        <position position="45"/>
    </location>
    <ligand>
        <name>FAD</name>
        <dbReference type="ChEBI" id="CHEBI:57692"/>
    </ligand>
</feature>
<keyword evidence="5 6" id="KW-0560">Oxidoreductase</keyword>
<dbReference type="SUPFAM" id="SSF51905">
    <property type="entry name" value="FAD/NAD(P)-binding domain"/>
    <property type="match status" value="1"/>
</dbReference>
<keyword evidence="3 6" id="KW-0274">FAD</keyword>
<dbReference type="Proteomes" id="UP000527860">
    <property type="component" value="Unassembled WGS sequence"/>
</dbReference>
<reference evidence="8" key="2">
    <citation type="submission" date="2022-12" db="EMBL/GenBank/DDBJ databases">
        <title>Genome analysis and biological profiling of marine Salinicoccus roseus MOSEL-ME25.</title>
        <authorList>
            <person name="Mirza F.T."/>
            <person name="Xie Y."/>
            <person name="Shinwari Z.K."/>
        </authorList>
    </citation>
    <scope>NUCLEOTIDE SEQUENCE</scope>
    <source>
        <strain evidence="8">MOSEL-ME25</strain>
    </source>
</reference>